<protein>
    <recommendedName>
        <fullName evidence="2">F-box domain-containing protein</fullName>
    </recommendedName>
</protein>
<dbReference type="InterPro" id="IPR001810">
    <property type="entry name" value="F-box_dom"/>
</dbReference>
<proteinExistence type="predicted"/>
<organism evidence="3 4">
    <name type="scientific">Jimgerdemannia flammicorona</name>
    <dbReference type="NCBI Taxonomy" id="994334"/>
    <lineage>
        <taxon>Eukaryota</taxon>
        <taxon>Fungi</taxon>
        <taxon>Fungi incertae sedis</taxon>
        <taxon>Mucoromycota</taxon>
        <taxon>Mucoromycotina</taxon>
        <taxon>Endogonomycetes</taxon>
        <taxon>Endogonales</taxon>
        <taxon>Endogonaceae</taxon>
        <taxon>Jimgerdemannia</taxon>
    </lineage>
</organism>
<dbReference type="InterPro" id="IPR032675">
    <property type="entry name" value="LRR_dom_sf"/>
</dbReference>
<dbReference type="Gene3D" id="1.20.1280.50">
    <property type="match status" value="1"/>
</dbReference>
<sequence length="558" mass="62740">MSNLRTGSLEYLPPNPEGDIGRKRQRIQRPLPFPPEVLERIFRLLSHYPGIDYGIFHHHQIHSNLLSCSQVSHQWRSLALPLIWCRLDFWRDEEATRSETLKRLASFLINSHSRAVETGVDHLAFVKRIDLRAPTLRALDGPRLPAADLAEVALGITNILQLLSPNQIREIEFYLPEWYSSQPNVFSNFFKTVVPLMGNLMALRFTGLSYSGDDGAKFFQQLPDTLEKISLNGGIGGEVPFPLDGIYALPKLSKIQLSRLDNITSLQLQQGVRNCGARLRELTIVHCRLLFNDLILETIADHCPNLTTLRLNVEIGTLRPTVQQITEHNLCHVIDSCQYLTLLELSGISVLTNAFLAHCASNARRLRYLTIRNAFAELSGQGVRDVSGWQFLTDIFITRPTFVDARRNFISNYDPLSDSCQTVNLGPFRWALMMCYAAHLGRGSINASQSHALPLSQHPSLCSCVAASRLCRFFLIESLSPSSVSGLNRSPAKEMLIDDFQHRKEGGMGLTERREELTICLVVVVRSHALNNIFGQYGGDLVGVYKFLLRAVELCAQP</sequence>
<evidence type="ECO:0000313" key="3">
    <source>
        <dbReference type="EMBL" id="RUS34882.1"/>
    </source>
</evidence>
<dbReference type="Proteomes" id="UP000274822">
    <property type="component" value="Unassembled WGS sequence"/>
</dbReference>
<feature type="region of interest" description="Disordered" evidence="1">
    <location>
        <begin position="1"/>
        <end position="24"/>
    </location>
</feature>
<dbReference type="PANTHER" id="PTHR13318:SF190">
    <property type="entry name" value="PARTNER OF PAIRED, ISOFORM B"/>
    <property type="match status" value="1"/>
</dbReference>
<keyword evidence="4" id="KW-1185">Reference proteome</keyword>
<evidence type="ECO:0000259" key="2">
    <source>
        <dbReference type="Pfam" id="PF12937"/>
    </source>
</evidence>
<feature type="domain" description="F-box" evidence="2">
    <location>
        <begin position="34"/>
        <end position="89"/>
    </location>
</feature>
<dbReference type="Gene3D" id="3.80.10.10">
    <property type="entry name" value="Ribonuclease Inhibitor"/>
    <property type="match status" value="1"/>
</dbReference>
<dbReference type="EMBL" id="RBNJ01000307">
    <property type="protein sequence ID" value="RUS34882.1"/>
    <property type="molecule type" value="Genomic_DNA"/>
</dbReference>
<dbReference type="SUPFAM" id="SSF52047">
    <property type="entry name" value="RNI-like"/>
    <property type="match status" value="1"/>
</dbReference>
<comment type="caution">
    <text evidence="3">The sequence shown here is derived from an EMBL/GenBank/DDBJ whole genome shotgun (WGS) entry which is preliminary data.</text>
</comment>
<evidence type="ECO:0000256" key="1">
    <source>
        <dbReference type="SAM" id="MobiDB-lite"/>
    </source>
</evidence>
<dbReference type="AlphaFoldDB" id="A0A433QYM9"/>
<reference evidence="3 4" key="1">
    <citation type="journal article" date="2018" name="New Phytol.">
        <title>Phylogenomics of Endogonaceae and evolution of mycorrhizas within Mucoromycota.</title>
        <authorList>
            <person name="Chang Y."/>
            <person name="Desiro A."/>
            <person name="Na H."/>
            <person name="Sandor L."/>
            <person name="Lipzen A."/>
            <person name="Clum A."/>
            <person name="Barry K."/>
            <person name="Grigoriev I.V."/>
            <person name="Martin F.M."/>
            <person name="Stajich J.E."/>
            <person name="Smith M.E."/>
            <person name="Bonito G."/>
            <person name="Spatafora J.W."/>
        </authorList>
    </citation>
    <scope>NUCLEOTIDE SEQUENCE [LARGE SCALE GENOMIC DNA]</scope>
    <source>
        <strain evidence="3 4">AD002</strain>
    </source>
</reference>
<dbReference type="PANTHER" id="PTHR13318">
    <property type="entry name" value="PARTNER OF PAIRED, ISOFORM B-RELATED"/>
    <property type="match status" value="1"/>
</dbReference>
<evidence type="ECO:0000313" key="4">
    <source>
        <dbReference type="Proteomes" id="UP000274822"/>
    </source>
</evidence>
<gene>
    <name evidence="3" type="ORF">BC938DRAFT_478046</name>
</gene>
<dbReference type="GO" id="GO:0031146">
    <property type="term" value="P:SCF-dependent proteasomal ubiquitin-dependent protein catabolic process"/>
    <property type="evidence" value="ECO:0007669"/>
    <property type="project" value="TreeGrafter"/>
</dbReference>
<name>A0A433QYM9_9FUNG</name>
<dbReference type="GO" id="GO:0019005">
    <property type="term" value="C:SCF ubiquitin ligase complex"/>
    <property type="evidence" value="ECO:0007669"/>
    <property type="project" value="TreeGrafter"/>
</dbReference>
<accession>A0A433QYM9</accession>
<dbReference type="Pfam" id="PF12937">
    <property type="entry name" value="F-box-like"/>
    <property type="match status" value="1"/>
</dbReference>